<evidence type="ECO:0000313" key="1">
    <source>
        <dbReference type="EMBL" id="AJT42156.1"/>
    </source>
</evidence>
<dbReference type="InterPro" id="IPR005198">
    <property type="entry name" value="Glyco_hydro_76"/>
</dbReference>
<evidence type="ECO:0000313" key="2">
    <source>
        <dbReference type="Proteomes" id="UP000061839"/>
    </source>
</evidence>
<keyword evidence="2" id="KW-1185">Reference proteome</keyword>
<dbReference type="GO" id="GO:0005975">
    <property type="term" value="P:carbohydrate metabolic process"/>
    <property type="evidence" value="ECO:0007669"/>
    <property type="project" value="InterPro"/>
</dbReference>
<dbReference type="PANTHER" id="PTHR47791">
    <property type="entry name" value="MEIOTICALLY UP-REGULATED GENE 191 PROTEIN"/>
    <property type="match status" value="1"/>
</dbReference>
<accession>A0A0D4C1D5</accession>
<dbReference type="Proteomes" id="UP000061839">
    <property type="component" value="Chromosome"/>
</dbReference>
<dbReference type="SUPFAM" id="SSF48208">
    <property type="entry name" value="Six-hairpin glycosidases"/>
    <property type="match status" value="1"/>
</dbReference>
<dbReference type="PANTHER" id="PTHR47791:SF3">
    <property type="entry name" value="MEIOTICALLY UP-REGULATED GENE 191 PROTEIN"/>
    <property type="match status" value="1"/>
</dbReference>
<proteinExistence type="predicted"/>
<dbReference type="GO" id="GO:0016787">
    <property type="term" value="F:hydrolase activity"/>
    <property type="evidence" value="ECO:0007669"/>
    <property type="project" value="UniProtKB-KW"/>
</dbReference>
<dbReference type="HOGENOM" id="CLU_028686_1_0_11"/>
<dbReference type="Gene3D" id="1.50.10.20">
    <property type="match status" value="1"/>
</dbReference>
<keyword evidence="1" id="KW-0378">Hydrolase</keyword>
<dbReference type="KEGG" id="ari:UM93_12760"/>
<dbReference type="RefSeq" id="WP_045075942.1">
    <property type="nucleotide sequence ID" value="NZ_CP011005.1"/>
</dbReference>
<dbReference type="STRING" id="1618207.UM93_12760"/>
<dbReference type="AlphaFoldDB" id="A0A0D4C1D5"/>
<dbReference type="InterPro" id="IPR053169">
    <property type="entry name" value="MUG_Protein"/>
</dbReference>
<gene>
    <name evidence="1" type="ORF">UM93_12760</name>
</gene>
<sequence length="358" mass="40029">MTSAEEWAARAAAAGAAVNTRFGHRLFGLPGTWLGRISSAGVQRTEWHYWWQAHYLDCLVDAGWREYLAHENEALRLSMRRIKALPRTIRLRNFLRFSNSFFDDMAWLALAAGRADALRRKAEGKALPQARAVRRSLEPQLRKAFSDELGGGMFWSKQRDYKNAPVNGPGALYFARTGDASRAQRILDWMREYLWDPERQLYIDGVHLRLDGPEREETIWSYNQGPVLGALCALPTPENLVLAAEVIDGVERGLLDNGALRLHGDGDPGLFTGILARYLSIAARTSSLPESSRSTARQMVFDTAEALWESRSSEQPLLFTDRLGISADQAFPGAGAVDLSTQLQAWMIFEVAHQLALA</sequence>
<dbReference type="Pfam" id="PF03663">
    <property type="entry name" value="Glyco_hydro_76"/>
    <property type="match status" value="1"/>
</dbReference>
<dbReference type="PATRIC" id="fig|1618207.4.peg.2586"/>
<dbReference type="InterPro" id="IPR008928">
    <property type="entry name" value="6-hairpin_glycosidase_sf"/>
</dbReference>
<dbReference type="OrthoDB" id="2505409at2"/>
<dbReference type="EMBL" id="CP011005">
    <property type="protein sequence ID" value="AJT42156.1"/>
    <property type="molecule type" value="Genomic_DNA"/>
</dbReference>
<organism evidence="1 2">
    <name type="scientific">Psychromicrobium lacuslunae</name>
    <dbReference type="NCBI Taxonomy" id="1618207"/>
    <lineage>
        <taxon>Bacteria</taxon>
        <taxon>Bacillati</taxon>
        <taxon>Actinomycetota</taxon>
        <taxon>Actinomycetes</taxon>
        <taxon>Micrococcales</taxon>
        <taxon>Micrococcaceae</taxon>
        <taxon>Psychromicrobium</taxon>
    </lineage>
</organism>
<protein>
    <submittedName>
        <fullName evidence="1">Glycosyl hydrolase</fullName>
    </submittedName>
</protein>
<name>A0A0D4C1D5_9MICC</name>
<reference evidence="1 2" key="1">
    <citation type="journal article" date="2015" name="Genome Announc.">
        <title>Complete Genome Sequencing of Protease-Producing Novel Arthrobacter sp. Strain IHBB 11108 Using PacBio Single-Molecule Real-Time Sequencing Technology.</title>
        <authorList>
            <person name="Kiran S."/>
            <person name="Swarnkar M.K."/>
            <person name="Pal M."/>
            <person name="Thakur R."/>
            <person name="Tewari R."/>
            <person name="Singh A.K."/>
            <person name="Gulati A."/>
        </authorList>
    </citation>
    <scope>NUCLEOTIDE SEQUENCE [LARGE SCALE GENOMIC DNA]</scope>
    <source>
        <strain evidence="1 2">IHBB 11108</strain>
    </source>
</reference>